<dbReference type="GO" id="GO:0003676">
    <property type="term" value="F:nucleic acid binding"/>
    <property type="evidence" value="ECO:0007669"/>
    <property type="project" value="InterPro"/>
</dbReference>
<proteinExistence type="predicted"/>
<keyword evidence="4" id="KW-1185">Reference proteome</keyword>
<dbReference type="Pfam" id="PF13358">
    <property type="entry name" value="DDE_3"/>
    <property type="match status" value="1"/>
</dbReference>
<dbReference type="RefSeq" id="WP_110570501.1">
    <property type="nucleotide sequence ID" value="NZ_CBCRXN010000164.1"/>
</dbReference>
<evidence type="ECO:0000259" key="2">
    <source>
        <dbReference type="Pfam" id="PF13592"/>
    </source>
</evidence>
<dbReference type="Pfam" id="PF13592">
    <property type="entry name" value="HTH_33"/>
    <property type="match status" value="1"/>
</dbReference>
<evidence type="ECO:0000313" key="3">
    <source>
        <dbReference type="EMBL" id="PYD55328.1"/>
    </source>
</evidence>
<dbReference type="STRING" id="1220579.GCA_001571345_03450"/>
<evidence type="ECO:0000259" key="1">
    <source>
        <dbReference type="Pfam" id="PF13358"/>
    </source>
</evidence>
<dbReference type="InterPro" id="IPR009057">
    <property type="entry name" value="Homeodomain-like_sf"/>
</dbReference>
<dbReference type="NCBIfam" id="NF033545">
    <property type="entry name" value="transpos_IS630"/>
    <property type="match status" value="1"/>
</dbReference>
<feature type="domain" description="Tc1-like transposase DDE" evidence="1">
    <location>
        <begin position="185"/>
        <end position="321"/>
    </location>
</feature>
<dbReference type="SUPFAM" id="SSF46689">
    <property type="entry name" value="Homeodomain-like"/>
    <property type="match status" value="1"/>
</dbReference>
<accession>A0A318PGP7</accession>
<dbReference type="InterPro" id="IPR047655">
    <property type="entry name" value="Transpos_IS630-like"/>
</dbReference>
<evidence type="ECO:0000313" key="4">
    <source>
        <dbReference type="Proteomes" id="UP000248257"/>
    </source>
</evidence>
<dbReference type="AlphaFoldDB" id="A0A318PGP7"/>
<organism evidence="3 4">
    <name type="scientific">Komagataeibacter xylinus</name>
    <name type="common">Gluconacetobacter xylinus</name>
    <dbReference type="NCBI Taxonomy" id="28448"/>
    <lineage>
        <taxon>Bacteria</taxon>
        <taxon>Pseudomonadati</taxon>
        <taxon>Pseudomonadota</taxon>
        <taxon>Alphaproteobacteria</taxon>
        <taxon>Acetobacterales</taxon>
        <taxon>Acetobacteraceae</taxon>
        <taxon>Komagataeibacter</taxon>
    </lineage>
</organism>
<dbReference type="Pfam" id="PF13551">
    <property type="entry name" value="HTH_29"/>
    <property type="match status" value="1"/>
</dbReference>
<dbReference type="InterPro" id="IPR036397">
    <property type="entry name" value="RNaseH_sf"/>
</dbReference>
<comment type="caution">
    <text evidence="3">The sequence shown here is derived from an EMBL/GenBank/DDBJ whole genome shotgun (WGS) entry which is preliminary data.</text>
</comment>
<dbReference type="Proteomes" id="UP000248257">
    <property type="component" value="Unassembled WGS sequence"/>
</dbReference>
<dbReference type="OrthoDB" id="2375382at2"/>
<dbReference type="InterPro" id="IPR038717">
    <property type="entry name" value="Tc1-like_DDE_dom"/>
</dbReference>
<gene>
    <name evidence="3" type="ORF">CFR75_17290</name>
</gene>
<sequence length="356" mass="40135">MTRAVKLRDDYSASDLRRLAARSRHANAARRLLALAAIRDGANRTDAARVGGMDRQTLRDWVHRFNAEGPDGLRDYQHAGPACRLNAAQQAELKALVEAGPDRQRDGVVRWRRVDLQRVIEERFGVVYHERHVSTLLKRLGFSHVSARPRHPGQDTAVMEAFKKNFPRILSAHTGHLPKGKSIEIWFQDEARIGQKNGIVRQWARRGTRPRQPADQRYDNAWLFGAICPARGKAAGLALPFTGTASMQLHIEEISRCVTRGAHAVVLLDRAGWHTTPKLKMPRNVSLIFLPSRAPELNPVENIWQFLRANWLSNTVFDGIEHIIDAACSAWNNLADLPETIRSIGLRKWAHTGQSL</sequence>
<protein>
    <submittedName>
        <fullName evidence="3">IS630 family transposase</fullName>
    </submittedName>
</protein>
<reference evidence="3 4" key="1">
    <citation type="submission" date="2017-07" db="EMBL/GenBank/DDBJ databases">
        <title>A draft genome sequence of Komagataeibacter xylinus LMG 1515.</title>
        <authorList>
            <person name="Skraban J."/>
            <person name="Cleenwerck I."/>
            <person name="Vandamme P."/>
            <person name="Trcek J."/>
        </authorList>
    </citation>
    <scope>NUCLEOTIDE SEQUENCE [LARGE SCALE GENOMIC DNA]</scope>
    <source>
        <strain evidence="3 4">LMG 1515</strain>
    </source>
</reference>
<dbReference type="EMBL" id="NKUC01000136">
    <property type="protein sequence ID" value="PYD55328.1"/>
    <property type="molecule type" value="Genomic_DNA"/>
</dbReference>
<feature type="domain" description="Winged helix-turn helix" evidence="2">
    <location>
        <begin position="108"/>
        <end position="165"/>
    </location>
</feature>
<name>A0A318PGP7_KOMXY</name>
<dbReference type="Gene3D" id="3.30.420.10">
    <property type="entry name" value="Ribonuclease H-like superfamily/Ribonuclease H"/>
    <property type="match status" value="1"/>
</dbReference>
<dbReference type="InterPro" id="IPR025959">
    <property type="entry name" value="Winged_HTH_dom"/>
</dbReference>